<dbReference type="Pfam" id="PF00656">
    <property type="entry name" value="Peptidase_C14"/>
    <property type="match status" value="1"/>
</dbReference>
<comment type="caution">
    <text evidence="2">The sequence shown here is derived from an EMBL/GenBank/DDBJ whole genome shotgun (WGS) entry which is preliminary data.</text>
</comment>
<dbReference type="InterPro" id="IPR050452">
    <property type="entry name" value="Metacaspase"/>
</dbReference>
<dbReference type="Proteomes" id="UP001430919">
    <property type="component" value="Unassembled WGS sequence"/>
</dbReference>
<dbReference type="InterPro" id="IPR029030">
    <property type="entry name" value="Caspase-like_dom_sf"/>
</dbReference>
<evidence type="ECO:0000259" key="1">
    <source>
        <dbReference type="Pfam" id="PF00656"/>
    </source>
</evidence>
<evidence type="ECO:0000313" key="2">
    <source>
        <dbReference type="EMBL" id="MCC9073550.1"/>
    </source>
</evidence>
<name>A0ABS8MXQ0_9FLAO</name>
<dbReference type="PANTHER" id="PTHR48104:SF30">
    <property type="entry name" value="METACASPASE-1"/>
    <property type="match status" value="1"/>
</dbReference>
<gene>
    <name evidence="2" type="ORF">LNQ49_18390</name>
</gene>
<dbReference type="SUPFAM" id="SSF52129">
    <property type="entry name" value="Caspase-like"/>
    <property type="match status" value="1"/>
</dbReference>
<feature type="domain" description="Peptidase C14 caspase" evidence="1">
    <location>
        <begin position="5"/>
        <end position="228"/>
    </location>
</feature>
<organism evidence="2 3">
    <name type="scientific">Flavobacterium pisciphilum</name>
    <dbReference type="NCBI Taxonomy" id="2893755"/>
    <lineage>
        <taxon>Bacteria</taxon>
        <taxon>Pseudomonadati</taxon>
        <taxon>Bacteroidota</taxon>
        <taxon>Flavobacteriia</taxon>
        <taxon>Flavobacteriales</taxon>
        <taxon>Flavobacteriaceae</taxon>
        <taxon>Flavobacterium</taxon>
    </lineage>
</organism>
<dbReference type="RefSeq" id="WP_229990466.1">
    <property type="nucleotide sequence ID" value="NZ_JAJJMO010000001.1"/>
</dbReference>
<accession>A0ABS8MXQ0</accession>
<sequence>MSQRFGILIGINDYLINPLDYCVNDVNKIEEVLIKNCQFDTNNLRIITSDNGSSNKDIESLFYNAVDNISRDFRQNEDSIFFFFSGHGVHHEEATLLFHSKEITVSQIYAKIKDKLNPKNQFLVFDACHSGEKIKSAVDEDFFKELDWNKLSSKSENKTIIAASRFDQKATEKKIFQNGTLTHYFLKAIITKQNYNDLGFITPSVIADYVRREVSLDKNFNQIPYTNSIDIGSYPFAFSKYLEIGYKPLEITEIKREETNKEKNVNEKTIIRTAPTVFFIEKLSKAFPGIRGLKWFVGKPATDGLKRFLLGPLRFDEAKDYGVFADPIWWFRGGSALPVAKFEDLGNDKILLNNDELIIDKIAVFNSSSYYSSFIYIQVTADVPSGASEISSEDIERQVKSMGYCYESFGIYKDHVVTSEEYEDGAAIINGEYTELTDCKFRHRYLSKYNIILVPKSSPHNTREGNLLGTEYMNSILKEERTIEQFAKEYELLPRNHMDQ</sequence>
<protein>
    <submittedName>
        <fullName evidence="2">Caspase family protein</fullName>
    </submittedName>
</protein>
<dbReference type="PANTHER" id="PTHR48104">
    <property type="entry name" value="METACASPASE-4"/>
    <property type="match status" value="1"/>
</dbReference>
<dbReference type="Gene3D" id="3.40.50.1460">
    <property type="match status" value="1"/>
</dbReference>
<keyword evidence="3" id="KW-1185">Reference proteome</keyword>
<reference evidence="2" key="1">
    <citation type="submission" date="2021-11" db="EMBL/GenBank/DDBJ databases">
        <title>Description of novel Flavobacterium species.</title>
        <authorList>
            <person name="Saticioglu I.B."/>
            <person name="Ay H."/>
            <person name="Altun S."/>
            <person name="Duman M."/>
        </authorList>
    </citation>
    <scope>NUCLEOTIDE SEQUENCE</scope>
    <source>
        <strain evidence="2">F-65</strain>
    </source>
</reference>
<evidence type="ECO:0000313" key="3">
    <source>
        <dbReference type="Proteomes" id="UP001430919"/>
    </source>
</evidence>
<proteinExistence type="predicted"/>
<dbReference type="InterPro" id="IPR011600">
    <property type="entry name" value="Pept_C14_caspase"/>
</dbReference>
<dbReference type="EMBL" id="JAJJMO010000001">
    <property type="protein sequence ID" value="MCC9073550.1"/>
    <property type="molecule type" value="Genomic_DNA"/>
</dbReference>